<reference evidence="4 5" key="1">
    <citation type="journal article" date="2024" name="J Genomics">
        <title>Draft genome sequencing and assembly of Favolaschia claudopus CIRM-BRFM 2984 isolated from oak limbs.</title>
        <authorList>
            <person name="Navarro D."/>
            <person name="Drula E."/>
            <person name="Chaduli D."/>
            <person name="Cazenave R."/>
            <person name="Ahrendt S."/>
            <person name="Wang J."/>
            <person name="Lipzen A."/>
            <person name="Daum C."/>
            <person name="Barry K."/>
            <person name="Grigoriev I.V."/>
            <person name="Favel A."/>
            <person name="Rosso M.N."/>
            <person name="Martin F."/>
        </authorList>
    </citation>
    <scope>NUCLEOTIDE SEQUENCE [LARGE SCALE GENOMIC DNA]</scope>
    <source>
        <strain evidence="4 5">CIRM-BRFM 2984</strain>
    </source>
</reference>
<dbReference type="GO" id="GO:0000723">
    <property type="term" value="P:telomere maintenance"/>
    <property type="evidence" value="ECO:0007669"/>
    <property type="project" value="InterPro"/>
</dbReference>
<dbReference type="GO" id="GO:0043139">
    <property type="term" value="F:5'-3' DNA helicase activity"/>
    <property type="evidence" value="ECO:0007669"/>
    <property type="project" value="UniProtKB-EC"/>
</dbReference>
<feature type="region of interest" description="Disordered" evidence="2">
    <location>
        <begin position="229"/>
        <end position="260"/>
    </location>
</feature>
<dbReference type="Pfam" id="PF05970">
    <property type="entry name" value="PIF1"/>
    <property type="match status" value="1"/>
</dbReference>
<sequence length="856" mass="96042">MSNDDFESAVKATVEELAILSNWHVHKETCWKYLKRGLSAVEYAIKRNNEKYQGTDLAVSTLDTVDRSLFTKTVMALMSKQEMSHQQVMSYLIGGGDFYTGHTFKVLRWGEVDRFIAQQEEAALEPQTSLPIVDIDEGQRIDLSEVSAEETEDTDEIGEDARSKDDVTLVVSEFYVGVSSHSLDYPHRCTDPEFDKLSLWEHEEWVTKVSASSEEKRLERAELAEALRTSEEVATGRGQRGRPKTELRGKLHPSHPQSNTHVARFRRTPVVNVLLGETIPRPDRGAPEKEKWARAMLILFKPWRSAADLRDHGQSWSSAFEKTEFSQASLEIMKNMMAGKARSLLPGAPMTKGCTDAEDFAAALEADASLVDLEATEVFDAEQGPTMAEVSRREAANRAAEQTALITMNRTALWKDRHSNVVWTPLEDGLLVTTPDIKVRIAQETQRIAEIAKDKRPQVRPPGGPPPLKRRRLEEQLPGASFEHLTFQEHLIGERPMFDGGYGPERHLEDIVREFGIQDNPEQQRALRIIAEHFMFGIEDQLFLYIAGVGGAGKSFVIKAVVEFFRRCGASHQMMLSAPTGCAAVLIDGFTIHALTFLPKRKNEKPGSRTAELNSIWKEIRYLVIDEISMVSASLLADICSRLNEARAGSGQGSDMVFGKLRPVLAQSLFASDLVKDISPNVRETPGGVSSLYGAWLWRQVNKVVILRKNFRAIGDPEYTNLLARVRMGIAWDGKQPMTAEQAGLGRNYAESDHTVLWNRQLQGLSLEAQLKFSEAPVICSTKVVRDCVNRQITLNHASKDHRALHDYHSKDTFTGLPLPDSLQCKLWQVRATDCDDWLGKIPMCIGMKVMVMENM</sequence>
<feature type="domain" description="DNA helicase Pif1-like DEAD-box helicase" evidence="3">
    <location>
        <begin position="520"/>
        <end position="715"/>
    </location>
</feature>
<keyword evidence="1" id="KW-0234">DNA repair</keyword>
<keyword evidence="1" id="KW-0227">DNA damage</keyword>
<gene>
    <name evidence="4" type="ORF">R3P38DRAFT_2809849</name>
</gene>
<keyword evidence="1" id="KW-0233">DNA recombination</keyword>
<evidence type="ECO:0000259" key="3">
    <source>
        <dbReference type="Pfam" id="PF05970"/>
    </source>
</evidence>
<evidence type="ECO:0000313" key="5">
    <source>
        <dbReference type="Proteomes" id="UP001362999"/>
    </source>
</evidence>
<dbReference type="InterPro" id="IPR027417">
    <property type="entry name" value="P-loop_NTPase"/>
</dbReference>
<evidence type="ECO:0000256" key="2">
    <source>
        <dbReference type="SAM" id="MobiDB-lite"/>
    </source>
</evidence>
<dbReference type="Proteomes" id="UP001362999">
    <property type="component" value="Unassembled WGS sequence"/>
</dbReference>
<keyword evidence="1" id="KW-0347">Helicase</keyword>
<dbReference type="GO" id="GO:0016787">
    <property type="term" value="F:hydrolase activity"/>
    <property type="evidence" value="ECO:0007669"/>
    <property type="project" value="UniProtKB-KW"/>
</dbReference>
<dbReference type="GO" id="GO:0006281">
    <property type="term" value="P:DNA repair"/>
    <property type="evidence" value="ECO:0007669"/>
    <property type="project" value="UniProtKB-KW"/>
</dbReference>
<organism evidence="4 5">
    <name type="scientific">Favolaschia claudopus</name>
    <dbReference type="NCBI Taxonomy" id="2862362"/>
    <lineage>
        <taxon>Eukaryota</taxon>
        <taxon>Fungi</taxon>
        <taxon>Dikarya</taxon>
        <taxon>Basidiomycota</taxon>
        <taxon>Agaricomycotina</taxon>
        <taxon>Agaricomycetes</taxon>
        <taxon>Agaricomycetidae</taxon>
        <taxon>Agaricales</taxon>
        <taxon>Marasmiineae</taxon>
        <taxon>Mycenaceae</taxon>
        <taxon>Favolaschia</taxon>
    </lineage>
</organism>
<dbReference type="GO" id="GO:0005524">
    <property type="term" value="F:ATP binding"/>
    <property type="evidence" value="ECO:0007669"/>
    <property type="project" value="UniProtKB-KW"/>
</dbReference>
<dbReference type="EC" id="5.6.2.3" evidence="1"/>
<dbReference type="EMBL" id="JAWWNJ010000164">
    <property type="protein sequence ID" value="KAK6977894.1"/>
    <property type="molecule type" value="Genomic_DNA"/>
</dbReference>
<comment type="cofactor">
    <cofactor evidence="1">
        <name>Mg(2+)</name>
        <dbReference type="ChEBI" id="CHEBI:18420"/>
    </cofactor>
</comment>
<name>A0AAV9ZCP7_9AGAR</name>
<proteinExistence type="inferred from homology"/>
<keyword evidence="5" id="KW-1185">Reference proteome</keyword>
<dbReference type="InterPro" id="IPR051055">
    <property type="entry name" value="PIF1_helicase"/>
</dbReference>
<dbReference type="PANTHER" id="PTHR47642:SF5">
    <property type="entry name" value="ATP-DEPENDENT DNA HELICASE"/>
    <property type="match status" value="1"/>
</dbReference>
<comment type="caution">
    <text evidence="4">The sequence shown here is derived from an EMBL/GenBank/DDBJ whole genome shotgun (WGS) entry which is preliminary data.</text>
</comment>
<dbReference type="Gene3D" id="3.40.50.300">
    <property type="entry name" value="P-loop containing nucleotide triphosphate hydrolases"/>
    <property type="match status" value="1"/>
</dbReference>
<dbReference type="GO" id="GO:0006310">
    <property type="term" value="P:DNA recombination"/>
    <property type="evidence" value="ECO:0007669"/>
    <property type="project" value="UniProtKB-KW"/>
</dbReference>
<dbReference type="SUPFAM" id="SSF52540">
    <property type="entry name" value="P-loop containing nucleoside triphosphate hydrolases"/>
    <property type="match status" value="1"/>
</dbReference>
<keyword evidence="1" id="KW-0378">Hydrolase</keyword>
<dbReference type="PANTHER" id="PTHR47642">
    <property type="entry name" value="ATP-DEPENDENT DNA HELICASE"/>
    <property type="match status" value="1"/>
</dbReference>
<accession>A0AAV9ZCP7</accession>
<evidence type="ECO:0000256" key="1">
    <source>
        <dbReference type="RuleBase" id="RU363044"/>
    </source>
</evidence>
<protein>
    <recommendedName>
        <fullName evidence="1">ATP-dependent DNA helicase</fullName>
        <ecNumber evidence="1">5.6.2.3</ecNumber>
    </recommendedName>
</protein>
<evidence type="ECO:0000313" key="4">
    <source>
        <dbReference type="EMBL" id="KAK6977894.1"/>
    </source>
</evidence>
<dbReference type="AlphaFoldDB" id="A0AAV9ZCP7"/>
<keyword evidence="1" id="KW-0067">ATP-binding</keyword>
<dbReference type="InterPro" id="IPR010285">
    <property type="entry name" value="DNA_helicase_pif1-like_DEAD"/>
</dbReference>
<keyword evidence="1" id="KW-0547">Nucleotide-binding</keyword>
<comment type="similarity">
    <text evidence="1">Belongs to the helicase family.</text>
</comment>
<comment type="catalytic activity">
    <reaction evidence="1">
        <text>ATP + H2O = ADP + phosphate + H(+)</text>
        <dbReference type="Rhea" id="RHEA:13065"/>
        <dbReference type="ChEBI" id="CHEBI:15377"/>
        <dbReference type="ChEBI" id="CHEBI:15378"/>
        <dbReference type="ChEBI" id="CHEBI:30616"/>
        <dbReference type="ChEBI" id="CHEBI:43474"/>
        <dbReference type="ChEBI" id="CHEBI:456216"/>
        <dbReference type="EC" id="5.6.2.3"/>
    </reaction>
</comment>